<gene>
    <name evidence="13" type="ORF">V6N11_065794</name>
</gene>
<keyword evidence="6 8" id="KW-0505">Motor protein</keyword>
<dbReference type="InterPro" id="IPR011323">
    <property type="entry name" value="Mss4/transl-control_tumour"/>
</dbReference>
<dbReference type="PROSITE" id="PS51797">
    <property type="entry name" value="TCTP_3"/>
    <property type="match status" value="1"/>
</dbReference>
<feature type="region of interest" description="Disordered" evidence="10">
    <location>
        <begin position="1021"/>
        <end position="1087"/>
    </location>
</feature>
<sequence length="1195" mass="133869">MLVYQDLLTGDELLSDSFPYREIENGMLWEVDGKWVVQGAVNVDIGANPSAEGADEDEGVDDQAVKVVDIVDTFRLQEQPAFDKKQFIAYIKKFIKNLTPKLDAEKQENFKKNIERATKYLLGKLKDLQFFVGESMLDDGCVVFAYYKEGATDPTFLYLAYALKEELAPQRRSQRDVCGQMHQSNAAATALYDHSGGESLHNADSAASGDAGDAVMVRWLQSAGLRHLASPTGIEQRLLSDLLMQGYGAQSAEEKQRLVALMRNVNFNGGSRSEPCIPIGPRSGGQAMYDGFYSSEFRGDIGFGLLDLHAMDDTELLSENVISEPFKPSPFMPNVNKVFQNESSTSQQQKKEHSDADALCSADEKETSCTSMRENSVAKIKVVVRKRPLNKKEISRKEDDIVTVKEKALTVHEPKLKVDLTAYVEKHEFCFDAVLDEQVTNDEVYRETVEPIIPIIFQRTKATCFAYGQTGSGKTFTMQPLPLRAAQDLVRYLHHPLYRHQNFKLWLGFYEIYGGKLYDLLSERKRLFMREDGKQQVCIVGLQEFEVSDVQMVKEYIERGNAARSTGSTGANEESSRSHAILQLVIKKHSKVKESKRNNDGNESKVGKVVGKISFIDLAGSERGADTTDNDRQTRIEGAEINKSLLALKECIRALDNDKIHIPFRGSKLTEVLRDSFVGRSRTVMISCISPNAGSCEHTLNTLRYADRVKSLSRSGNSKKDQSVNSSPSSYKDAYSFSATSDVEDFYEQPQEVKVFDTGRRLVEKDVCTVDFDKQPFTLSSSPLNKREESGTGSVPTDKERFEASNSYGGSAIQRTYSSNSQTSVDTEEKVQKVSPPRGKATREENSEMMRNWFKNDGGGGSDLSATNSRQVNAVNYNGTNNVRNRRYDPETPTVDTEEKVQKVSRSPPHGKATREENSEMMRNWFKNGGGGSDLSATNSRQAYAVNYNDTNNVRIRRYDSEPPTVCSEEKVQKVSPPRGKATREENSEMMRNWFKNDGGGGSDLSATNSRQVYAVNYNSTNNVRIRRNDPEPPTVDTEERVQKVSPPRGKATREENSDMMQNLSKNDGGGSDLSGTNSRQVNADNYNSTNNVRMRRYDPKPPTDGSINSVLAEEEALTAAHRKEIEDTMEIVREEMKLLAEVDQAGCQVDSYVTRLSFLLSRKAASLVSLQARLARFQHRLKEEEILNAKRVPR</sequence>
<dbReference type="PROSITE" id="PS01003">
    <property type="entry name" value="TCTP_2"/>
    <property type="match status" value="1"/>
</dbReference>
<dbReference type="Gene3D" id="3.40.850.10">
    <property type="entry name" value="Kinesin motor domain"/>
    <property type="match status" value="1"/>
</dbReference>
<evidence type="ECO:0000259" key="11">
    <source>
        <dbReference type="PROSITE" id="PS50067"/>
    </source>
</evidence>
<evidence type="ECO:0000256" key="4">
    <source>
        <dbReference type="ARBA" id="ARBA00022741"/>
    </source>
</evidence>
<feature type="binding site" evidence="8">
    <location>
        <begin position="468"/>
        <end position="475"/>
    </location>
    <ligand>
        <name>ATP</name>
        <dbReference type="ChEBI" id="CHEBI:30616"/>
    </ligand>
</feature>
<accession>A0ABR2PIC8</accession>
<reference evidence="13 14" key="1">
    <citation type="journal article" date="2024" name="G3 (Bethesda)">
        <title>Genome assembly of Hibiscus sabdariffa L. provides insights into metabolisms of medicinal natural products.</title>
        <authorList>
            <person name="Kim T."/>
        </authorList>
    </citation>
    <scope>NUCLEOTIDE SEQUENCE [LARGE SCALE GENOMIC DNA]</scope>
    <source>
        <strain evidence="13">TK-2024</strain>
        <tissue evidence="13">Old leaves</tissue>
    </source>
</reference>
<dbReference type="PROSITE" id="PS00411">
    <property type="entry name" value="KINESIN_MOTOR_1"/>
    <property type="match status" value="1"/>
</dbReference>
<evidence type="ECO:0000256" key="2">
    <source>
        <dbReference type="ARBA" id="ARBA00022490"/>
    </source>
</evidence>
<dbReference type="InterPro" id="IPR001752">
    <property type="entry name" value="Kinesin_motor_dom"/>
</dbReference>
<comment type="similarity">
    <text evidence="9">Belongs to the TCTP family.</text>
</comment>
<comment type="subcellular location">
    <subcellularLocation>
        <location evidence="1">Cytoplasm</location>
        <location evidence="1">Cytoskeleton</location>
    </subcellularLocation>
</comment>
<dbReference type="Gene3D" id="2.170.150.10">
    <property type="entry name" value="Metal Binding Protein, Guanine Nucleotide Exchange Factor, Chain A"/>
    <property type="match status" value="1"/>
</dbReference>
<feature type="domain" description="TCTP" evidence="12">
    <location>
        <begin position="1"/>
        <end position="168"/>
    </location>
</feature>
<dbReference type="InterPro" id="IPR018103">
    <property type="entry name" value="Translation_control_tumour_CS"/>
</dbReference>
<evidence type="ECO:0008006" key="15">
    <source>
        <dbReference type="Google" id="ProtNLM"/>
    </source>
</evidence>
<evidence type="ECO:0000259" key="12">
    <source>
        <dbReference type="PROSITE" id="PS51797"/>
    </source>
</evidence>
<dbReference type="InterPro" id="IPR019821">
    <property type="entry name" value="Kinesin_motor_CS"/>
</dbReference>
<dbReference type="PRINTS" id="PR00380">
    <property type="entry name" value="KINESINHEAVY"/>
</dbReference>
<evidence type="ECO:0000313" key="13">
    <source>
        <dbReference type="EMBL" id="KAK8988198.1"/>
    </source>
</evidence>
<dbReference type="Pfam" id="PF00225">
    <property type="entry name" value="Kinesin"/>
    <property type="match status" value="1"/>
</dbReference>
<evidence type="ECO:0000256" key="9">
    <source>
        <dbReference type="PROSITE-ProRule" id="PRU01133"/>
    </source>
</evidence>
<dbReference type="Proteomes" id="UP001396334">
    <property type="component" value="Unassembled WGS sequence"/>
</dbReference>
<comment type="caution">
    <text evidence="13">The sequence shown here is derived from an EMBL/GenBank/DDBJ whole genome shotgun (WGS) entry which is preliminary data.</text>
</comment>
<keyword evidence="3" id="KW-0493">Microtubule</keyword>
<dbReference type="Pfam" id="PF00838">
    <property type="entry name" value="TCTP"/>
    <property type="match status" value="1"/>
</dbReference>
<keyword evidence="7" id="KW-0206">Cytoskeleton</keyword>
<dbReference type="SUPFAM" id="SSF52540">
    <property type="entry name" value="P-loop containing nucleoside triphosphate hydrolases"/>
    <property type="match status" value="1"/>
</dbReference>
<evidence type="ECO:0000256" key="1">
    <source>
        <dbReference type="ARBA" id="ARBA00004245"/>
    </source>
</evidence>
<dbReference type="InterPro" id="IPR027640">
    <property type="entry name" value="Kinesin-like_fam"/>
</dbReference>
<evidence type="ECO:0000256" key="7">
    <source>
        <dbReference type="ARBA" id="ARBA00023212"/>
    </source>
</evidence>
<keyword evidence="14" id="KW-1185">Reference proteome</keyword>
<dbReference type="PROSITE" id="PS01002">
    <property type="entry name" value="TCTP_1"/>
    <property type="match status" value="1"/>
</dbReference>
<dbReference type="InterPro" id="IPR011057">
    <property type="entry name" value="Mss4-like_sf"/>
</dbReference>
<dbReference type="InterPro" id="IPR027417">
    <property type="entry name" value="P-loop_NTPase"/>
</dbReference>
<feature type="region of interest" description="Disordered" evidence="10">
    <location>
        <begin position="964"/>
        <end position="986"/>
    </location>
</feature>
<evidence type="ECO:0000256" key="5">
    <source>
        <dbReference type="ARBA" id="ARBA00022840"/>
    </source>
</evidence>
<feature type="domain" description="Kinesin motor" evidence="11">
    <location>
        <begin position="379"/>
        <end position="712"/>
    </location>
</feature>
<comment type="similarity">
    <text evidence="8">Belongs to the TRAFAC class myosin-kinesin ATPase superfamily. Kinesin family.</text>
</comment>
<evidence type="ECO:0000313" key="14">
    <source>
        <dbReference type="Proteomes" id="UP001396334"/>
    </source>
</evidence>
<feature type="region of interest" description="Disordered" evidence="10">
    <location>
        <begin position="778"/>
        <end position="847"/>
    </location>
</feature>
<keyword evidence="4 8" id="KW-0547">Nucleotide-binding</keyword>
<feature type="compositionally biased region" description="Basic and acidic residues" evidence="10">
    <location>
        <begin position="349"/>
        <end position="365"/>
    </location>
</feature>
<dbReference type="SUPFAM" id="SSF51316">
    <property type="entry name" value="Mss4-like"/>
    <property type="match status" value="1"/>
</dbReference>
<evidence type="ECO:0000256" key="3">
    <source>
        <dbReference type="ARBA" id="ARBA00022701"/>
    </source>
</evidence>
<dbReference type="SMART" id="SM00129">
    <property type="entry name" value="KISc"/>
    <property type="match status" value="1"/>
</dbReference>
<feature type="region of interest" description="Disordered" evidence="10">
    <location>
        <begin position="712"/>
        <end position="732"/>
    </location>
</feature>
<proteinExistence type="inferred from homology"/>
<dbReference type="InterPro" id="IPR034737">
    <property type="entry name" value="TCTP"/>
</dbReference>
<dbReference type="PROSITE" id="PS50067">
    <property type="entry name" value="KINESIN_MOTOR_2"/>
    <property type="match status" value="1"/>
</dbReference>
<feature type="region of interest" description="Disordered" evidence="10">
    <location>
        <begin position="880"/>
        <end position="917"/>
    </location>
</feature>
<dbReference type="CDD" id="cd01367">
    <property type="entry name" value="KISc_KIF2_like"/>
    <property type="match status" value="1"/>
</dbReference>
<evidence type="ECO:0000256" key="8">
    <source>
        <dbReference type="PROSITE-ProRule" id="PRU00283"/>
    </source>
</evidence>
<keyword evidence="2" id="KW-0963">Cytoplasm</keyword>
<name>A0ABR2PIC8_9ROSI</name>
<evidence type="ECO:0000256" key="10">
    <source>
        <dbReference type="SAM" id="MobiDB-lite"/>
    </source>
</evidence>
<dbReference type="InterPro" id="IPR018105">
    <property type="entry name" value="Translational_control_tumour_p"/>
</dbReference>
<evidence type="ECO:0000256" key="6">
    <source>
        <dbReference type="ARBA" id="ARBA00023175"/>
    </source>
</evidence>
<protein>
    <recommendedName>
        <fullName evidence="15">Kinesin-like protein</fullName>
    </recommendedName>
</protein>
<dbReference type="EMBL" id="JBBPBN010000059">
    <property type="protein sequence ID" value="KAK8988198.1"/>
    <property type="molecule type" value="Genomic_DNA"/>
</dbReference>
<organism evidence="13 14">
    <name type="scientific">Hibiscus sabdariffa</name>
    <name type="common">roselle</name>
    <dbReference type="NCBI Taxonomy" id="183260"/>
    <lineage>
        <taxon>Eukaryota</taxon>
        <taxon>Viridiplantae</taxon>
        <taxon>Streptophyta</taxon>
        <taxon>Embryophyta</taxon>
        <taxon>Tracheophyta</taxon>
        <taxon>Spermatophyta</taxon>
        <taxon>Magnoliopsida</taxon>
        <taxon>eudicotyledons</taxon>
        <taxon>Gunneridae</taxon>
        <taxon>Pentapetalae</taxon>
        <taxon>rosids</taxon>
        <taxon>malvids</taxon>
        <taxon>Malvales</taxon>
        <taxon>Malvaceae</taxon>
        <taxon>Malvoideae</taxon>
        <taxon>Hibiscus</taxon>
    </lineage>
</organism>
<feature type="compositionally biased region" description="Polar residues" evidence="10">
    <location>
        <begin position="1074"/>
        <end position="1087"/>
    </location>
</feature>
<keyword evidence="5 8" id="KW-0067">ATP-binding</keyword>
<dbReference type="InterPro" id="IPR036961">
    <property type="entry name" value="Kinesin_motor_dom_sf"/>
</dbReference>
<dbReference type="PANTHER" id="PTHR47971">
    <property type="entry name" value="KINESIN-RELATED PROTEIN 6"/>
    <property type="match status" value="1"/>
</dbReference>
<feature type="region of interest" description="Disordered" evidence="10">
    <location>
        <begin position="341"/>
        <end position="365"/>
    </location>
</feature>
<feature type="compositionally biased region" description="Polar residues" evidence="10">
    <location>
        <begin position="804"/>
        <end position="825"/>
    </location>
</feature>
<dbReference type="PANTHER" id="PTHR47971:SF8">
    <property type="entry name" value="KINESIN-LIKE PROTEIN"/>
    <property type="match status" value="1"/>
</dbReference>